<gene>
    <name evidence="2" type="ORF">M3M40_05405</name>
</gene>
<dbReference type="InterPro" id="IPR001173">
    <property type="entry name" value="Glyco_trans_2-like"/>
</dbReference>
<dbReference type="CDD" id="cd00761">
    <property type="entry name" value="Glyco_tranf_GTA_type"/>
    <property type="match status" value="1"/>
</dbReference>
<dbReference type="GO" id="GO:0016758">
    <property type="term" value="F:hexosyltransferase activity"/>
    <property type="evidence" value="ECO:0007669"/>
    <property type="project" value="UniProtKB-ARBA"/>
</dbReference>
<feature type="domain" description="Glycosyltransferase 2-like" evidence="1">
    <location>
        <begin position="7"/>
        <end position="131"/>
    </location>
</feature>
<dbReference type="EMBL" id="CP097119">
    <property type="protein sequence ID" value="USS88924.1"/>
    <property type="molecule type" value="Genomic_DNA"/>
</dbReference>
<dbReference type="AlphaFoldDB" id="A0A9Q9E2L4"/>
<accession>A0A9Q9E2L4</accession>
<dbReference type="Pfam" id="PF00535">
    <property type="entry name" value="Glycos_transf_2"/>
    <property type="match status" value="1"/>
</dbReference>
<dbReference type="InterPro" id="IPR029044">
    <property type="entry name" value="Nucleotide-diphossugar_trans"/>
</dbReference>
<sequence>MAEYEVSVVLTTYNAEKTLSRAFDSIISQQTNHSFEVIIIDDGSSDDTVSMIKDYANQYDNVSYFSQENSGPSIARNNGIDHAQGQYILFSDDDDEYLPDYIEKAMEQVKQNKLVIVGIEKRLQSGEIVKETHSVLEDANDNQQMIKGYLVNNQEFDVGPWNKLFELSVIKQNSLYFMNKIFEDSLFILKYLSLINYDEIGFVHTPEYILYKRNGSITNSYEKQLLDRCNEYISDVAEIVQTNQKLPSYFSSFKARIYLYYVHRNILTNQSWNGKEQRNFLKSRVSSSSFSDLDNKYRVALLLARFMPNLYIKMYRKKMNGDQK</sequence>
<evidence type="ECO:0000313" key="3">
    <source>
        <dbReference type="Proteomes" id="UP001055911"/>
    </source>
</evidence>
<evidence type="ECO:0000313" key="2">
    <source>
        <dbReference type="EMBL" id="USS88924.1"/>
    </source>
</evidence>
<dbReference type="PANTHER" id="PTHR22916">
    <property type="entry name" value="GLYCOSYLTRANSFERASE"/>
    <property type="match status" value="1"/>
</dbReference>
<protein>
    <submittedName>
        <fullName evidence="2">Glycosyltransferase family 2 protein</fullName>
    </submittedName>
</protein>
<dbReference type="PANTHER" id="PTHR22916:SF3">
    <property type="entry name" value="UDP-GLCNAC:BETAGAL BETA-1,3-N-ACETYLGLUCOSAMINYLTRANSFERASE-LIKE PROTEIN 1"/>
    <property type="match status" value="1"/>
</dbReference>
<organism evidence="2 3">
    <name type="scientific">Fructilactobacillus cliffordii</name>
    <dbReference type="NCBI Taxonomy" id="2940299"/>
    <lineage>
        <taxon>Bacteria</taxon>
        <taxon>Bacillati</taxon>
        <taxon>Bacillota</taxon>
        <taxon>Bacilli</taxon>
        <taxon>Lactobacillales</taxon>
        <taxon>Lactobacillaceae</taxon>
        <taxon>Fructilactobacillus</taxon>
    </lineage>
</organism>
<dbReference type="RefSeq" id="WP_252766441.1">
    <property type="nucleotide sequence ID" value="NZ_CP097119.1"/>
</dbReference>
<proteinExistence type="predicted"/>
<evidence type="ECO:0000259" key="1">
    <source>
        <dbReference type="Pfam" id="PF00535"/>
    </source>
</evidence>
<reference evidence="2" key="1">
    <citation type="submission" date="2022-05" db="EMBL/GenBank/DDBJ databases">
        <authorList>
            <person name="Oliphant S.A."/>
            <person name="Watson-Haigh N.S."/>
            <person name="Sumby K.M."/>
            <person name="Gardner J.M."/>
            <person name="Jiranek V."/>
        </authorList>
    </citation>
    <scope>NUCLEOTIDE SEQUENCE</scope>
    <source>
        <strain evidence="2">KI4_B1</strain>
    </source>
</reference>
<dbReference type="SUPFAM" id="SSF53448">
    <property type="entry name" value="Nucleotide-diphospho-sugar transferases"/>
    <property type="match status" value="1"/>
</dbReference>
<name>A0A9Q9E2L4_9LACO</name>
<dbReference type="Gene3D" id="3.90.550.10">
    <property type="entry name" value="Spore Coat Polysaccharide Biosynthesis Protein SpsA, Chain A"/>
    <property type="match status" value="1"/>
</dbReference>
<dbReference type="Proteomes" id="UP001055911">
    <property type="component" value="Chromosome"/>
</dbReference>
<keyword evidence="3" id="KW-1185">Reference proteome</keyword>